<dbReference type="EMBL" id="JACBAZ010000006">
    <property type="protein sequence ID" value="NWK56903.1"/>
    <property type="molecule type" value="Genomic_DNA"/>
</dbReference>
<name>A0A851GH98_9BACT</name>
<keyword evidence="3" id="KW-1185">Reference proteome</keyword>
<evidence type="ECO:0000313" key="2">
    <source>
        <dbReference type="EMBL" id="NWK56903.1"/>
    </source>
</evidence>
<feature type="signal peptide" evidence="1">
    <location>
        <begin position="1"/>
        <end position="19"/>
    </location>
</feature>
<sequence length="245" mass="27282">MFRPLCVVVLASSLGLTQAQDDAAENKPAAVEPGKVPAAIAAYLAKDKPVMGEVGAIVPPKEINKYIAKVQAAAKADTTGWHKEYASKSKPGLPLPYHENLGLTKAEYDEYLKLWDDRQFKAAQKVVLRLEEPKPGEWMVRVSGVGGPISLLRYLSTQDAWKSTNGQLKRIEDIDAAERSILGAWKGKEWRFEEKTDFVWTTENIALGKYNDGKFCLLIYRIQERISGYDKSMVIRFAPPAAAKK</sequence>
<keyword evidence="1" id="KW-0732">Signal</keyword>
<reference evidence="2 3" key="1">
    <citation type="submission" date="2020-07" db="EMBL/GenBank/DDBJ databases">
        <title>Roseicoccus Jingziensis gen. nov., sp. nov., isolated from coastal seawater.</title>
        <authorList>
            <person name="Feng X."/>
        </authorList>
    </citation>
    <scope>NUCLEOTIDE SEQUENCE [LARGE SCALE GENOMIC DNA]</scope>
    <source>
        <strain evidence="2 3">N1E253</strain>
    </source>
</reference>
<feature type="chain" id="PRO_5032842944" evidence="1">
    <location>
        <begin position="20"/>
        <end position="245"/>
    </location>
</feature>
<comment type="caution">
    <text evidence="2">The sequence shown here is derived from an EMBL/GenBank/DDBJ whole genome shotgun (WGS) entry which is preliminary data.</text>
</comment>
<proteinExistence type="predicted"/>
<protein>
    <submittedName>
        <fullName evidence="2">Uncharacterized protein</fullName>
    </submittedName>
</protein>
<dbReference type="Proteomes" id="UP000557872">
    <property type="component" value="Unassembled WGS sequence"/>
</dbReference>
<gene>
    <name evidence="2" type="ORF">HW115_14865</name>
</gene>
<evidence type="ECO:0000256" key="1">
    <source>
        <dbReference type="SAM" id="SignalP"/>
    </source>
</evidence>
<accession>A0A851GH98</accession>
<organism evidence="2 3">
    <name type="scientific">Oceaniferula marina</name>
    <dbReference type="NCBI Taxonomy" id="2748318"/>
    <lineage>
        <taxon>Bacteria</taxon>
        <taxon>Pseudomonadati</taxon>
        <taxon>Verrucomicrobiota</taxon>
        <taxon>Verrucomicrobiia</taxon>
        <taxon>Verrucomicrobiales</taxon>
        <taxon>Verrucomicrobiaceae</taxon>
        <taxon>Oceaniferula</taxon>
    </lineage>
</organism>
<dbReference type="AlphaFoldDB" id="A0A851GH98"/>
<evidence type="ECO:0000313" key="3">
    <source>
        <dbReference type="Proteomes" id="UP000557872"/>
    </source>
</evidence>